<name>A0A3M2VMQ5_PSESI</name>
<dbReference type="AlphaFoldDB" id="A0A3M2VMQ5"/>
<dbReference type="EMBL" id="RBNR01000287">
    <property type="protein sequence ID" value="RML40516.1"/>
    <property type="molecule type" value="Genomic_DNA"/>
</dbReference>
<gene>
    <name evidence="1" type="ORF">ALQ95_200178</name>
</gene>
<proteinExistence type="predicted"/>
<sequence length="163" mass="17975">MIATKRLVAQGDGLDGIFKLLGLLGIALDRAQIRHVLFEFVLGLVTVFKQKRLHQGELELLLDSFVPHARVSPTAGVVAQVKGSRKALATPVGTVLDKIIVFKVRDAINDCITQPGVTDQHVFFVPVDQQAVIASDLREQRTVFVFLQAHDGRVIFGQQRRGK</sequence>
<dbReference type="Proteomes" id="UP000280292">
    <property type="component" value="Unassembled WGS sequence"/>
</dbReference>
<organism evidence="1 2">
    <name type="scientific">Pseudomonas syringae pv. ribicola</name>
    <dbReference type="NCBI Taxonomy" id="55398"/>
    <lineage>
        <taxon>Bacteria</taxon>
        <taxon>Pseudomonadati</taxon>
        <taxon>Pseudomonadota</taxon>
        <taxon>Gammaproteobacteria</taxon>
        <taxon>Pseudomonadales</taxon>
        <taxon>Pseudomonadaceae</taxon>
        <taxon>Pseudomonas</taxon>
    </lineage>
</organism>
<protein>
    <submittedName>
        <fullName evidence="1">Uncharacterized protein</fullName>
    </submittedName>
</protein>
<reference evidence="1 2" key="1">
    <citation type="submission" date="2018-08" db="EMBL/GenBank/DDBJ databases">
        <title>Recombination of ecologically and evolutionarily significant loci maintains genetic cohesion in the Pseudomonas syringae species complex.</title>
        <authorList>
            <person name="Dillon M."/>
            <person name="Thakur S."/>
            <person name="Almeida R.N.D."/>
            <person name="Weir B.S."/>
            <person name="Guttman D.S."/>
        </authorList>
    </citation>
    <scope>NUCLEOTIDE SEQUENCE [LARGE SCALE GENOMIC DNA]</scope>
    <source>
        <strain evidence="1 2">ICMP 3883</strain>
    </source>
</reference>
<comment type="caution">
    <text evidence="1">The sequence shown here is derived from an EMBL/GenBank/DDBJ whole genome shotgun (WGS) entry which is preliminary data.</text>
</comment>
<evidence type="ECO:0000313" key="2">
    <source>
        <dbReference type="Proteomes" id="UP000280292"/>
    </source>
</evidence>
<accession>A0A3M2VMQ5</accession>
<evidence type="ECO:0000313" key="1">
    <source>
        <dbReference type="EMBL" id="RML40516.1"/>
    </source>
</evidence>